<dbReference type="OrthoDB" id="9788959at2"/>
<organism evidence="3 4">
    <name type="scientific">Desulfotalea psychrophila (strain LSv54 / DSM 12343)</name>
    <dbReference type="NCBI Taxonomy" id="177439"/>
    <lineage>
        <taxon>Bacteria</taxon>
        <taxon>Pseudomonadati</taxon>
        <taxon>Thermodesulfobacteriota</taxon>
        <taxon>Desulfobulbia</taxon>
        <taxon>Desulfobulbales</taxon>
        <taxon>Desulfocapsaceae</taxon>
        <taxon>Desulfotalea</taxon>
    </lineage>
</organism>
<dbReference type="EMBL" id="CR522870">
    <property type="protein sequence ID" value="CAG35111.1"/>
    <property type="molecule type" value="Genomic_DNA"/>
</dbReference>
<dbReference type="InterPro" id="IPR014729">
    <property type="entry name" value="Rossmann-like_a/b/a_fold"/>
</dbReference>
<dbReference type="RefSeq" id="WP_011187627.1">
    <property type="nucleotide sequence ID" value="NC_006138.1"/>
</dbReference>
<protein>
    <recommendedName>
        <fullName evidence="2">UspA domain-containing protein</fullName>
    </recommendedName>
</protein>
<gene>
    <name evidence="3" type="ordered locus">DP0382</name>
</gene>
<dbReference type="PANTHER" id="PTHR46268">
    <property type="entry name" value="STRESS RESPONSE PROTEIN NHAX"/>
    <property type="match status" value="1"/>
</dbReference>
<accession>Q6ARB3</accession>
<evidence type="ECO:0000313" key="4">
    <source>
        <dbReference type="Proteomes" id="UP000000602"/>
    </source>
</evidence>
<dbReference type="CDD" id="cd00293">
    <property type="entry name" value="USP-like"/>
    <property type="match status" value="1"/>
</dbReference>
<comment type="similarity">
    <text evidence="1">Belongs to the universal stress protein A family.</text>
</comment>
<dbReference type="STRING" id="177439.DP0382"/>
<reference evidence="4" key="1">
    <citation type="journal article" date="2004" name="Environ. Microbiol.">
        <title>The genome of Desulfotalea psychrophila, a sulfate-reducing bacterium from permanently cold Arctic sediments.</title>
        <authorList>
            <person name="Rabus R."/>
            <person name="Ruepp A."/>
            <person name="Frickey T."/>
            <person name="Rattei T."/>
            <person name="Fartmann B."/>
            <person name="Stark M."/>
            <person name="Bauer M."/>
            <person name="Zibat A."/>
            <person name="Lombardot T."/>
            <person name="Becker I."/>
            <person name="Amann J."/>
            <person name="Gellner K."/>
            <person name="Teeling H."/>
            <person name="Leuschner W.D."/>
            <person name="Gloeckner F.-O."/>
            <person name="Lupas A.N."/>
            <person name="Amann R."/>
            <person name="Klenk H.-P."/>
        </authorList>
    </citation>
    <scope>NUCLEOTIDE SEQUENCE [LARGE SCALE GENOMIC DNA]</scope>
    <source>
        <strain evidence="4">DSM 12343 / LSv54</strain>
    </source>
</reference>
<keyword evidence="4" id="KW-1185">Reference proteome</keyword>
<sequence>MNIIKPIDSIVAPIDFSKNSEFVAQSAAYIAGQFNAALHFVYVVQEFDYNAGFFSPEKSVADLETELFISATKKMEDFYNVNLPLLNKNCKEITTKVLAGDISEQIIGYASSLETGMIVMGTHGYKGLEKIMFGSVANKVVQNSHCPVLTVNPYKCNVTPK</sequence>
<name>Q6ARB3_DESPS</name>
<dbReference type="Proteomes" id="UP000000602">
    <property type="component" value="Chromosome"/>
</dbReference>
<dbReference type="HOGENOM" id="CLU_049301_11_0_7"/>
<dbReference type="SUPFAM" id="SSF52402">
    <property type="entry name" value="Adenine nucleotide alpha hydrolases-like"/>
    <property type="match status" value="1"/>
</dbReference>
<evidence type="ECO:0000259" key="2">
    <source>
        <dbReference type="Pfam" id="PF00582"/>
    </source>
</evidence>
<evidence type="ECO:0000313" key="3">
    <source>
        <dbReference type="EMBL" id="CAG35111.1"/>
    </source>
</evidence>
<dbReference type="InterPro" id="IPR006016">
    <property type="entry name" value="UspA"/>
</dbReference>
<dbReference type="KEGG" id="dps:DP0382"/>
<dbReference type="Gene3D" id="3.40.50.620">
    <property type="entry name" value="HUPs"/>
    <property type="match status" value="1"/>
</dbReference>
<feature type="domain" description="UspA" evidence="2">
    <location>
        <begin position="8"/>
        <end position="151"/>
    </location>
</feature>
<dbReference type="eggNOG" id="COG0589">
    <property type="taxonomic scope" value="Bacteria"/>
</dbReference>
<dbReference type="AlphaFoldDB" id="Q6ARB3"/>
<dbReference type="Pfam" id="PF00582">
    <property type="entry name" value="Usp"/>
    <property type="match status" value="1"/>
</dbReference>
<evidence type="ECO:0000256" key="1">
    <source>
        <dbReference type="ARBA" id="ARBA00008791"/>
    </source>
</evidence>
<proteinExistence type="inferred from homology"/>
<dbReference type="PRINTS" id="PR01438">
    <property type="entry name" value="UNVRSLSTRESS"/>
</dbReference>
<dbReference type="PANTHER" id="PTHR46268:SF6">
    <property type="entry name" value="UNIVERSAL STRESS PROTEIN UP12"/>
    <property type="match status" value="1"/>
</dbReference>
<dbReference type="InterPro" id="IPR006015">
    <property type="entry name" value="Universal_stress_UspA"/>
</dbReference>